<name>A0A0C3P7V1_PISTI</name>
<dbReference type="EMBL" id="KN831975">
    <property type="protein sequence ID" value="KIO03741.1"/>
    <property type="molecule type" value="Genomic_DNA"/>
</dbReference>
<sequence length="90" mass="9690">MQQEPSSTLTSLAVFSVGTCGRLAVDKKSPFDCRCPVLTTKLGMVPKVPTDVRVLSPSQRVGLRKVAKVVRAWDQAADVSMPQVVTSCTQ</sequence>
<gene>
    <name evidence="1" type="ORF">M404DRAFT_1001251</name>
</gene>
<dbReference type="HOGENOM" id="CLU_2441764_0_0_1"/>
<reference evidence="1 2" key="1">
    <citation type="submission" date="2014-04" db="EMBL/GenBank/DDBJ databases">
        <authorList>
            <consortium name="DOE Joint Genome Institute"/>
            <person name="Kuo A."/>
            <person name="Kohler A."/>
            <person name="Costa M.D."/>
            <person name="Nagy L.G."/>
            <person name="Floudas D."/>
            <person name="Copeland A."/>
            <person name="Barry K.W."/>
            <person name="Cichocki N."/>
            <person name="Veneault-Fourrey C."/>
            <person name="LaButti K."/>
            <person name="Lindquist E.A."/>
            <person name="Lipzen A."/>
            <person name="Lundell T."/>
            <person name="Morin E."/>
            <person name="Murat C."/>
            <person name="Sun H."/>
            <person name="Tunlid A."/>
            <person name="Henrissat B."/>
            <person name="Grigoriev I.V."/>
            <person name="Hibbett D.S."/>
            <person name="Martin F."/>
            <person name="Nordberg H.P."/>
            <person name="Cantor M.N."/>
            <person name="Hua S.X."/>
        </authorList>
    </citation>
    <scope>NUCLEOTIDE SEQUENCE [LARGE SCALE GENOMIC DNA]</scope>
    <source>
        <strain evidence="1 2">Marx 270</strain>
    </source>
</reference>
<dbReference type="AlphaFoldDB" id="A0A0C3P7V1"/>
<proteinExistence type="predicted"/>
<evidence type="ECO:0000313" key="2">
    <source>
        <dbReference type="Proteomes" id="UP000054217"/>
    </source>
</evidence>
<keyword evidence="2" id="KW-1185">Reference proteome</keyword>
<reference evidence="2" key="2">
    <citation type="submission" date="2015-01" db="EMBL/GenBank/DDBJ databases">
        <title>Evolutionary Origins and Diversification of the Mycorrhizal Mutualists.</title>
        <authorList>
            <consortium name="DOE Joint Genome Institute"/>
            <consortium name="Mycorrhizal Genomics Consortium"/>
            <person name="Kohler A."/>
            <person name="Kuo A."/>
            <person name="Nagy L.G."/>
            <person name="Floudas D."/>
            <person name="Copeland A."/>
            <person name="Barry K.W."/>
            <person name="Cichocki N."/>
            <person name="Veneault-Fourrey C."/>
            <person name="LaButti K."/>
            <person name="Lindquist E.A."/>
            <person name="Lipzen A."/>
            <person name="Lundell T."/>
            <person name="Morin E."/>
            <person name="Murat C."/>
            <person name="Riley R."/>
            <person name="Ohm R."/>
            <person name="Sun H."/>
            <person name="Tunlid A."/>
            <person name="Henrissat B."/>
            <person name="Grigoriev I.V."/>
            <person name="Hibbett D.S."/>
            <person name="Martin F."/>
        </authorList>
    </citation>
    <scope>NUCLEOTIDE SEQUENCE [LARGE SCALE GENOMIC DNA]</scope>
    <source>
        <strain evidence="2">Marx 270</strain>
    </source>
</reference>
<protein>
    <submittedName>
        <fullName evidence="1">Uncharacterized protein</fullName>
    </submittedName>
</protein>
<organism evidence="1 2">
    <name type="scientific">Pisolithus tinctorius Marx 270</name>
    <dbReference type="NCBI Taxonomy" id="870435"/>
    <lineage>
        <taxon>Eukaryota</taxon>
        <taxon>Fungi</taxon>
        <taxon>Dikarya</taxon>
        <taxon>Basidiomycota</taxon>
        <taxon>Agaricomycotina</taxon>
        <taxon>Agaricomycetes</taxon>
        <taxon>Agaricomycetidae</taxon>
        <taxon>Boletales</taxon>
        <taxon>Sclerodermatineae</taxon>
        <taxon>Pisolithaceae</taxon>
        <taxon>Pisolithus</taxon>
    </lineage>
</organism>
<dbReference type="Proteomes" id="UP000054217">
    <property type="component" value="Unassembled WGS sequence"/>
</dbReference>
<dbReference type="InParanoid" id="A0A0C3P7V1"/>
<evidence type="ECO:0000313" key="1">
    <source>
        <dbReference type="EMBL" id="KIO03741.1"/>
    </source>
</evidence>
<accession>A0A0C3P7V1</accession>